<name>A0A0L0C4H2_LUCCU</name>
<accession>A0A0L0C4H2</accession>
<dbReference type="EMBL" id="JRES01000933">
    <property type="protein sequence ID" value="KNC27136.1"/>
    <property type="molecule type" value="Genomic_DNA"/>
</dbReference>
<sequence length="141" mass="15938">MPSYRSGTRLQCNSIPSLRSTRDLGLNHSHHVTPRRASPTTRLETMFKELVDPDGTKLQIPVGLRSRNYSSWVPEVSGLVQPIQHTHTTHTHTHNSSVNHQACIFLIPSVYGQVHFHTTMENVYFNQSMNAVSKLTTDCCQ</sequence>
<gene>
    <name evidence="2" type="ORF">FF38_12631</name>
</gene>
<evidence type="ECO:0000256" key="1">
    <source>
        <dbReference type="SAM" id="MobiDB-lite"/>
    </source>
</evidence>
<proteinExistence type="predicted"/>
<reference evidence="2 3" key="1">
    <citation type="journal article" date="2015" name="Nat. Commun.">
        <title>Lucilia cuprina genome unlocks parasitic fly biology to underpin future interventions.</title>
        <authorList>
            <person name="Anstead C.A."/>
            <person name="Korhonen P.K."/>
            <person name="Young N.D."/>
            <person name="Hall R.S."/>
            <person name="Jex A.R."/>
            <person name="Murali S.C."/>
            <person name="Hughes D.S."/>
            <person name="Lee S.F."/>
            <person name="Perry T."/>
            <person name="Stroehlein A.J."/>
            <person name="Ansell B.R."/>
            <person name="Breugelmans B."/>
            <person name="Hofmann A."/>
            <person name="Qu J."/>
            <person name="Dugan S."/>
            <person name="Lee S.L."/>
            <person name="Chao H."/>
            <person name="Dinh H."/>
            <person name="Han Y."/>
            <person name="Doddapaneni H.V."/>
            <person name="Worley K.C."/>
            <person name="Muzny D.M."/>
            <person name="Ioannidis P."/>
            <person name="Waterhouse R.M."/>
            <person name="Zdobnov E.M."/>
            <person name="James P.J."/>
            <person name="Bagnall N.H."/>
            <person name="Kotze A.C."/>
            <person name="Gibbs R.A."/>
            <person name="Richards S."/>
            <person name="Batterham P."/>
            <person name="Gasser R.B."/>
        </authorList>
    </citation>
    <scope>NUCLEOTIDE SEQUENCE [LARGE SCALE GENOMIC DNA]</scope>
    <source>
        <strain evidence="2 3">LS</strain>
        <tissue evidence="2">Full body</tissue>
    </source>
</reference>
<comment type="caution">
    <text evidence="2">The sequence shown here is derived from an EMBL/GenBank/DDBJ whole genome shotgun (WGS) entry which is preliminary data.</text>
</comment>
<organism evidence="2 3">
    <name type="scientific">Lucilia cuprina</name>
    <name type="common">Green bottle fly</name>
    <name type="synonym">Australian sheep blowfly</name>
    <dbReference type="NCBI Taxonomy" id="7375"/>
    <lineage>
        <taxon>Eukaryota</taxon>
        <taxon>Metazoa</taxon>
        <taxon>Ecdysozoa</taxon>
        <taxon>Arthropoda</taxon>
        <taxon>Hexapoda</taxon>
        <taxon>Insecta</taxon>
        <taxon>Pterygota</taxon>
        <taxon>Neoptera</taxon>
        <taxon>Endopterygota</taxon>
        <taxon>Diptera</taxon>
        <taxon>Brachycera</taxon>
        <taxon>Muscomorpha</taxon>
        <taxon>Oestroidea</taxon>
        <taxon>Calliphoridae</taxon>
        <taxon>Luciliinae</taxon>
        <taxon>Lucilia</taxon>
    </lineage>
</organism>
<keyword evidence="3" id="KW-1185">Reference proteome</keyword>
<feature type="region of interest" description="Disordered" evidence="1">
    <location>
        <begin position="19"/>
        <end position="38"/>
    </location>
</feature>
<dbReference type="Proteomes" id="UP000037069">
    <property type="component" value="Unassembled WGS sequence"/>
</dbReference>
<evidence type="ECO:0000313" key="3">
    <source>
        <dbReference type="Proteomes" id="UP000037069"/>
    </source>
</evidence>
<dbReference type="AlphaFoldDB" id="A0A0L0C4H2"/>
<evidence type="ECO:0000313" key="2">
    <source>
        <dbReference type="EMBL" id="KNC27136.1"/>
    </source>
</evidence>
<protein>
    <submittedName>
        <fullName evidence="2">Uncharacterized protein</fullName>
    </submittedName>
</protein>